<name>A0A1D2N2P6_ORCCI</name>
<dbReference type="PANTHER" id="PTHR46331">
    <property type="entry name" value="VALACYCLOVIR HYDROLASE"/>
    <property type="match status" value="1"/>
</dbReference>
<organism evidence="2 3">
    <name type="scientific">Orchesella cincta</name>
    <name type="common">Springtail</name>
    <name type="synonym">Podura cincta</name>
    <dbReference type="NCBI Taxonomy" id="48709"/>
    <lineage>
        <taxon>Eukaryota</taxon>
        <taxon>Metazoa</taxon>
        <taxon>Ecdysozoa</taxon>
        <taxon>Arthropoda</taxon>
        <taxon>Hexapoda</taxon>
        <taxon>Collembola</taxon>
        <taxon>Entomobryomorpha</taxon>
        <taxon>Entomobryoidea</taxon>
        <taxon>Orchesellidae</taxon>
        <taxon>Orchesellinae</taxon>
        <taxon>Orchesella</taxon>
    </lineage>
</organism>
<dbReference type="OrthoDB" id="19657at2759"/>
<proteinExistence type="predicted"/>
<dbReference type="InterPro" id="IPR000073">
    <property type="entry name" value="AB_hydrolase_1"/>
</dbReference>
<keyword evidence="3" id="KW-1185">Reference proteome</keyword>
<dbReference type="Proteomes" id="UP000094527">
    <property type="component" value="Unassembled WGS sequence"/>
</dbReference>
<dbReference type="GO" id="GO:0017171">
    <property type="term" value="F:serine hydrolase activity"/>
    <property type="evidence" value="ECO:0007669"/>
    <property type="project" value="TreeGrafter"/>
</dbReference>
<dbReference type="Gene3D" id="3.40.50.1820">
    <property type="entry name" value="alpha/beta hydrolase"/>
    <property type="match status" value="2"/>
</dbReference>
<evidence type="ECO:0000259" key="1">
    <source>
        <dbReference type="Pfam" id="PF00561"/>
    </source>
</evidence>
<keyword evidence="2" id="KW-0378">Hydrolase</keyword>
<reference evidence="2 3" key="1">
    <citation type="journal article" date="2016" name="Genome Biol. Evol.">
        <title>Gene Family Evolution Reflects Adaptation to Soil Environmental Stressors in the Genome of the Collembolan Orchesella cincta.</title>
        <authorList>
            <person name="Faddeeva-Vakhrusheva A."/>
            <person name="Derks M.F."/>
            <person name="Anvar S.Y."/>
            <person name="Agamennone V."/>
            <person name="Suring W."/>
            <person name="Smit S."/>
            <person name="van Straalen N.M."/>
            <person name="Roelofs D."/>
        </authorList>
    </citation>
    <scope>NUCLEOTIDE SEQUENCE [LARGE SCALE GENOMIC DNA]</scope>
    <source>
        <tissue evidence="2">Mixed pool</tissue>
    </source>
</reference>
<dbReference type="InterPro" id="IPR029058">
    <property type="entry name" value="AB_hydrolase_fold"/>
</dbReference>
<feature type="domain" description="AB hydrolase-1" evidence="1">
    <location>
        <begin position="114"/>
        <end position="220"/>
    </location>
</feature>
<dbReference type="STRING" id="48709.A0A1D2N2P6"/>
<evidence type="ECO:0000313" key="2">
    <source>
        <dbReference type="EMBL" id="ODM99538.1"/>
    </source>
</evidence>
<protein>
    <submittedName>
        <fullName evidence="2">Valacyclovir hydrolase</fullName>
    </submittedName>
</protein>
<dbReference type="Pfam" id="PF00561">
    <property type="entry name" value="Abhydrolase_1"/>
    <property type="match status" value="2"/>
</dbReference>
<dbReference type="PANTHER" id="PTHR46331:SF2">
    <property type="entry name" value="VALACYCLOVIR HYDROLASE"/>
    <property type="match status" value="1"/>
</dbReference>
<feature type="domain" description="AB hydrolase-1" evidence="1">
    <location>
        <begin position="432"/>
        <end position="562"/>
    </location>
</feature>
<evidence type="ECO:0000313" key="3">
    <source>
        <dbReference type="Proteomes" id="UP000094527"/>
    </source>
</evidence>
<sequence length="649" mass="73436">MNWPIPIFPFTTSSPSSDNVTLSFTRAWIHGLPRAPDLYGARLFHLFSPTVLRSSQPVFPYAFFQALLVPREELSKLVQKFSSASSAFKERKVRVLDLEINYIETFGNRHNAHPIFVLPGAFGSIEMDFKPIMHEFNKEKYKWIAWDPPGYGKSRPPTRPFLPNGYVCVYEYDVKYATELMNILGYQHYTLLAWSGGSITGVIMATNQPEKISGLITWGAGFFETEAIPFVTAMKEVGLAAIPESRRTQLTKMYGEELLLEMWNGVTEEMIKMAESKVYSKSGVIQDVLKNIQCPALVIHGLKDALIDVSHAKHFNSSLRNSRLHLVENGTHNLHLRETKEFVNCVQTFIDKNLSLSYDFTCLIIKMKRLISFSLLGYSKKLLGGPQFQFRNVKQQFSSASSSLAFTEKKVRVLDLDINYIETLGNSQNAHPIFILPGTFGSIEMDVKPILHEFNQEKYKWIAWDPPGYGGSRPPNRPFKPNSAETVYEYDVKYAEGLMNKLGIERYTLLAWSGGALTGIIMANKKPEKVSGLITWGAFGYAGRNTVPGVEVMRKLGLAAIPDWRRIPLTKMYGEELLLEMWNGWMDESIKMVKSDVFKEGGTFQDLIKNVQCPTLVIHGLKDALIVPSYANHLNSSFRNSRLLADPFS</sequence>
<comment type="caution">
    <text evidence="2">The sequence shown here is derived from an EMBL/GenBank/DDBJ whole genome shotgun (WGS) entry which is preliminary data.</text>
</comment>
<dbReference type="EMBL" id="LJIJ01000272">
    <property type="protein sequence ID" value="ODM99538.1"/>
    <property type="molecule type" value="Genomic_DNA"/>
</dbReference>
<dbReference type="SUPFAM" id="SSF53474">
    <property type="entry name" value="alpha/beta-Hydrolases"/>
    <property type="match status" value="2"/>
</dbReference>
<dbReference type="AlphaFoldDB" id="A0A1D2N2P6"/>
<gene>
    <name evidence="2" type="ORF">Ocin01_07152</name>
</gene>
<accession>A0A1D2N2P6</accession>